<evidence type="ECO:0000256" key="1">
    <source>
        <dbReference type="SAM" id="Phobius"/>
    </source>
</evidence>
<dbReference type="AlphaFoldDB" id="A0A2I1G098"/>
<dbReference type="VEuPathDB" id="FungiDB:RhiirA1_539077"/>
<sequence length="131" mass="15185">MDSNNLLMFLILLRLLQCFGSLITIIIEILRHTGSIIDLKRVIPNNYELFFEYCVMNLGFVLSALYLFQLNQRRKQGPYKLHIFVDCSNPNPNPNPNSNSNFNFNFNSNSNPNHNHNRVSNFNSNINPNPI</sequence>
<keyword evidence="1" id="KW-0812">Transmembrane</keyword>
<feature type="non-terminal residue" evidence="2">
    <location>
        <position position="131"/>
    </location>
</feature>
<keyword evidence="1" id="KW-0472">Membrane</keyword>
<evidence type="ECO:0000313" key="3">
    <source>
        <dbReference type="Proteomes" id="UP000234323"/>
    </source>
</evidence>
<evidence type="ECO:0000313" key="2">
    <source>
        <dbReference type="EMBL" id="PKY40057.1"/>
    </source>
</evidence>
<gene>
    <name evidence="2" type="ORF">RhiirA4_394184</name>
</gene>
<protein>
    <submittedName>
        <fullName evidence="2">Uncharacterized protein</fullName>
    </submittedName>
</protein>
<keyword evidence="1" id="KW-1133">Transmembrane helix</keyword>
<dbReference type="EMBL" id="LLXI01000087">
    <property type="protein sequence ID" value="PKY40057.1"/>
    <property type="molecule type" value="Genomic_DNA"/>
</dbReference>
<keyword evidence="3" id="KW-1185">Reference proteome</keyword>
<proteinExistence type="predicted"/>
<feature type="transmembrane region" description="Helical" evidence="1">
    <location>
        <begin position="50"/>
        <end position="68"/>
    </location>
</feature>
<feature type="transmembrane region" description="Helical" evidence="1">
    <location>
        <begin position="7"/>
        <end position="30"/>
    </location>
</feature>
<organism evidence="2 3">
    <name type="scientific">Rhizophagus irregularis</name>
    <dbReference type="NCBI Taxonomy" id="588596"/>
    <lineage>
        <taxon>Eukaryota</taxon>
        <taxon>Fungi</taxon>
        <taxon>Fungi incertae sedis</taxon>
        <taxon>Mucoromycota</taxon>
        <taxon>Glomeromycotina</taxon>
        <taxon>Glomeromycetes</taxon>
        <taxon>Glomerales</taxon>
        <taxon>Glomeraceae</taxon>
        <taxon>Rhizophagus</taxon>
    </lineage>
</organism>
<name>A0A2I1G098_9GLOM</name>
<dbReference type="VEuPathDB" id="FungiDB:FUN_014782"/>
<comment type="caution">
    <text evidence="2">The sequence shown here is derived from an EMBL/GenBank/DDBJ whole genome shotgun (WGS) entry which is preliminary data.</text>
</comment>
<accession>A0A2I1G098</accession>
<dbReference type="Proteomes" id="UP000234323">
    <property type="component" value="Unassembled WGS sequence"/>
</dbReference>
<reference evidence="2 3" key="1">
    <citation type="submission" date="2015-10" db="EMBL/GenBank/DDBJ databases">
        <title>Genome analyses suggest a sexual origin of heterokaryosis in a supposedly ancient asexual fungus.</title>
        <authorList>
            <person name="Ropars J."/>
            <person name="Sedzielewska K."/>
            <person name="Noel J."/>
            <person name="Charron P."/>
            <person name="Farinelli L."/>
            <person name="Marton T."/>
            <person name="Kruger M."/>
            <person name="Pelin A."/>
            <person name="Brachmann A."/>
            <person name="Corradi N."/>
        </authorList>
    </citation>
    <scope>NUCLEOTIDE SEQUENCE [LARGE SCALE GENOMIC DNA]</scope>
    <source>
        <strain evidence="2 3">A4</strain>
    </source>
</reference>
<dbReference type="VEuPathDB" id="FungiDB:RhiirFUN_011938"/>